<dbReference type="GO" id="GO:0016705">
    <property type="term" value="F:oxidoreductase activity, acting on paired donors, with incorporation or reduction of molecular oxygen"/>
    <property type="evidence" value="ECO:0007669"/>
    <property type="project" value="UniProtKB-ARBA"/>
</dbReference>
<dbReference type="HOGENOM" id="CLU_026244_3_0_3"/>
<dbReference type="Pfam" id="PF00355">
    <property type="entry name" value="Rieske"/>
    <property type="match status" value="1"/>
</dbReference>
<evidence type="ECO:0000259" key="7">
    <source>
        <dbReference type="PROSITE" id="PS51296"/>
    </source>
</evidence>
<protein>
    <submittedName>
        <fullName evidence="8">Rieske [2Fe-2S] family protein</fullName>
    </submittedName>
</protein>
<keyword evidence="9" id="KW-1185">Reference proteome</keyword>
<evidence type="ECO:0000256" key="6">
    <source>
        <dbReference type="ARBA" id="ARBA00023014"/>
    </source>
</evidence>
<evidence type="ECO:0000313" key="8">
    <source>
        <dbReference type="EMBL" id="CAE07933.1"/>
    </source>
</evidence>
<dbReference type="Gene3D" id="3.90.380.10">
    <property type="entry name" value="Naphthalene 1,2-dioxygenase Alpha Subunit, Chain A, domain 1"/>
    <property type="match status" value="2"/>
</dbReference>
<dbReference type="PANTHER" id="PTHR43756:SF5">
    <property type="entry name" value="CHOLINE MONOOXYGENASE, CHLOROPLASTIC"/>
    <property type="match status" value="1"/>
</dbReference>
<name>Q7TTV0_PARMW</name>
<evidence type="ECO:0000256" key="2">
    <source>
        <dbReference type="ARBA" id="ARBA00022714"/>
    </source>
</evidence>
<comment type="cofactor">
    <cofactor evidence="1">
        <name>Fe cation</name>
        <dbReference type="ChEBI" id="CHEBI:24875"/>
    </cofactor>
</comment>
<keyword evidence="5" id="KW-0408">Iron</keyword>
<dbReference type="STRING" id="84588.SYNW1418"/>
<dbReference type="SUPFAM" id="SSF55961">
    <property type="entry name" value="Bet v1-like"/>
    <property type="match status" value="1"/>
</dbReference>
<dbReference type="GO" id="GO:0004497">
    <property type="term" value="F:monooxygenase activity"/>
    <property type="evidence" value="ECO:0007669"/>
    <property type="project" value="UniProtKB-ARBA"/>
</dbReference>
<dbReference type="PRINTS" id="PR00090">
    <property type="entry name" value="RNGDIOXGNASE"/>
</dbReference>
<evidence type="ECO:0000256" key="1">
    <source>
        <dbReference type="ARBA" id="ARBA00001962"/>
    </source>
</evidence>
<dbReference type="KEGG" id="syw:SYNW1418"/>
<dbReference type="PROSITE" id="PS51296">
    <property type="entry name" value="RIESKE"/>
    <property type="match status" value="1"/>
</dbReference>
<dbReference type="InterPro" id="IPR001663">
    <property type="entry name" value="Rng_hydr_dOase-A"/>
</dbReference>
<dbReference type="AlphaFoldDB" id="Q7TTV0"/>
<dbReference type="Gene3D" id="2.102.10.10">
    <property type="entry name" value="Rieske [2Fe-2S] iron-sulphur domain"/>
    <property type="match status" value="1"/>
</dbReference>
<proteinExistence type="predicted"/>
<keyword evidence="2" id="KW-0001">2Fe-2S</keyword>
<dbReference type="GO" id="GO:0005506">
    <property type="term" value="F:iron ion binding"/>
    <property type="evidence" value="ECO:0007669"/>
    <property type="project" value="InterPro"/>
</dbReference>
<dbReference type="eggNOG" id="COG4638">
    <property type="taxonomic scope" value="Bacteria"/>
</dbReference>
<dbReference type="Pfam" id="PF00848">
    <property type="entry name" value="Ring_hydroxyl_A"/>
    <property type="match status" value="1"/>
</dbReference>
<evidence type="ECO:0000313" key="9">
    <source>
        <dbReference type="Proteomes" id="UP000001422"/>
    </source>
</evidence>
<dbReference type="InterPro" id="IPR017941">
    <property type="entry name" value="Rieske_2Fe-2S"/>
</dbReference>
<keyword evidence="4" id="KW-0560">Oxidoreductase</keyword>
<dbReference type="EMBL" id="BX569692">
    <property type="protein sequence ID" value="CAE07933.1"/>
    <property type="molecule type" value="Genomic_DNA"/>
</dbReference>
<organism evidence="8 9">
    <name type="scientific">Parasynechococcus marenigrum (strain WH8102)</name>
    <dbReference type="NCBI Taxonomy" id="84588"/>
    <lineage>
        <taxon>Bacteria</taxon>
        <taxon>Bacillati</taxon>
        <taxon>Cyanobacteriota</taxon>
        <taxon>Cyanophyceae</taxon>
        <taxon>Synechococcales</taxon>
        <taxon>Prochlorococcaceae</taxon>
        <taxon>Parasynechococcus</taxon>
        <taxon>Parasynechococcus marenigrum</taxon>
    </lineage>
</organism>
<reference evidence="8 9" key="1">
    <citation type="journal article" date="2003" name="Nature">
        <title>The genome of a motile marine Synechococcus.</title>
        <authorList>
            <person name="Palenik B."/>
            <person name="Brahamsha B."/>
            <person name="Larimer F."/>
            <person name="Land M."/>
            <person name="Hauser L."/>
            <person name="Chain P."/>
            <person name="Lamerdin J."/>
            <person name="Regala W."/>
            <person name="Allen E.A."/>
            <person name="McCarren J."/>
            <person name="Paulsen I."/>
            <person name="Dufresne A."/>
            <person name="Partensky F."/>
            <person name="Webb E."/>
            <person name="Waterbury J."/>
        </authorList>
    </citation>
    <scope>NUCLEOTIDE SEQUENCE [LARGE SCALE GENOMIC DNA]</scope>
    <source>
        <strain evidence="8 9">WH8102</strain>
    </source>
</reference>
<dbReference type="PANTHER" id="PTHR43756">
    <property type="entry name" value="CHOLINE MONOOXYGENASE, CHLOROPLASTIC"/>
    <property type="match status" value="1"/>
</dbReference>
<evidence type="ECO:0000256" key="4">
    <source>
        <dbReference type="ARBA" id="ARBA00023002"/>
    </source>
</evidence>
<dbReference type="CDD" id="cd03469">
    <property type="entry name" value="Rieske_RO_Alpha_N"/>
    <property type="match status" value="1"/>
</dbReference>
<dbReference type="SUPFAM" id="SSF50022">
    <property type="entry name" value="ISP domain"/>
    <property type="match status" value="1"/>
</dbReference>
<evidence type="ECO:0000256" key="5">
    <source>
        <dbReference type="ARBA" id="ARBA00023004"/>
    </source>
</evidence>
<keyword evidence="6" id="KW-0411">Iron-sulfur</keyword>
<sequence>MMKAPQRFLPAQAYTDPELYRWDCSGYAQRYWHPLVAGSALPAGHSLALTLLNQPLLLTRAEDGPPRAFLNRCPHRGVAFQHEREGATACRRLICPYHGWTYSLEGELLAAAREQGFDPPFHRQDWPLPSLPCREDGPLIWVALTQAVTPLDQQLDLVHQRVADLWTQPLHQVRILQRTLRCNWKIAHDNTLDDYHVAVAHPTTLHREQGPVRDYVHHTTALVNLLVTPHADGGCFHTFGLPPWLHLITWPDGRLALLEFLPLSLDSCCMQLRLFAPSAASGEPPTDAANKAWLKELLAFLDEDQPLVESAQRGYRSGLVPGPPHGLEQRIIHWQEIYRQVLPKELAQSLS</sequence>
<dbReference type="GO" id="GO:0051537">
    <property type="term" value="F:2 iron, 2 sulfur cluster binding"/>
    <property type="evidence" value="ECO:0007669"/>
    <property type="project" value="UniProtKB-KW"/>
</dbReference>
<dbReference type="InterPro" id="IPR036922">
    <property type="entry name" value="Rieske_2Fe-2S_sf"/>
</dbReference>
<dbReference type="InterPro" id="IPR015879">
    <property type="entry name" value="Ring_hydroxy_dOase_asu_C_dom"/>
</dbReference>
<gene>
    <name evidence="8" type="ordered locus">SYNW1418</name>
</gene>
<dbReference type="CDD" id="cd00680">
    <property type="entry name" value="RHO_alpha_C"/>
    <property type="match status" value="1"/>
</dbReference>
<dbReference type="Proteomes" id="UP000001422">
    <property type="component" value="Chromosome"/>
</dbReference>
<keyword evidence="3" id="KW-0479">Metal-binding</keyword>
<accession>Q7TTV0</accession>
<evidence type="ECO:0000256" key="3">
    <source>
        <dbReference type="ARBA" id="ARBA00022723"/>
    </source>
</evidence>
<feature type="domain" description="Rieske" evidence="7">
    <location>
        <begin position="33"/>
        <end position="142"/>
    </location>
</feature>